<dbReference type="SUPFAM" id="SSF142795">
    <property type="entry name" value="CAC2185-like"/>
    <property type="match status" value="1"/>
</dbReference>
<accession>A0ABY6SV13</accession>
<dbReference type="InterPro" id="IPR037226">
    <property type="entry name" value="CAC2185-like_sf"/>
</dbReference>
<dbReference type="Pfam" id="PF08942">
    <property type="entry name" value="DUF1919"/>
    <property type="match status" value="1"/>
</dbReference>
<dbReference type="RefSeq" id="WP_125148967.1">
    <property type="nucleotide sequence ID" value="NZ_UYIN01000009.1"/>
</dbReference>
<gene>
    <name evidence="1" type="ORF">NCTC10913_02752</name>
</gene>
<sequence>MKVVFYGAGLALEKVLSVNEISKYDIVGIVDTYNFGFSINGIEVESINEFINSKVEYDYILICSQYDKNIKKILIENGINKNKIIANGLVFHKNIDKAIKFCQMNYSDNLTLISNNCLSGVIYKSMEAEYRSPFMWISICDEDYIELLKNMKFYLNRASEIEVSFDKIKNYPVGKLANITIDFVHYKDCESAYRCFNYRATRINWGNIVVIADMYDEKCIEEFLKLDIKVKNKILISKYRKYIYEYSIMIQKKFPKLQFDSFEIMFMYIIKYTNIFDLIHA</sequence>
<evidence type="ECO:0000313" key="2">
    <source>
        <dbReference type="Proteomes" id="UP000277570"/>
    </source>
</evidence>
<dbReference type="Proteomes" id="UP000277570">
    <property type="component" value="Unassembled WGS sequence"/>
</dbReference>
<organism evidence="1 2">
    <name type="scientific">Clostridium carnis</name>
    <dbReference type="NCBI Taxonomy" id="1530"/>
    <lineage>
        <taxon>Bacteria</taxon>
        <taxon>Bacillati</taxon>
        <taxon>Bacillota</taxon>
        <taxon>Clostridia</taxon>
        <taxon>Eubacteriales</taxon>
        <taxon>Clostridiaceae</taxon>
        <taxon>Clostridium</taxon>
    </lineage>
</organism>
<dbReference type="InterPro" id="IPR015037">
    <property type="entry name" value="DUF1919"/>
</dbReference>
<protein>
    <submittedName>
        <fullName evidence="1">Exopolysaccharide biosynthesis protein</fullName>
    </submittedName>
</protein>
<name>A0ABY6SV13_9CLOT</name>
<keyword evidence="2" id="KW-1185">Reference proteome</keyword>
<dbReference type="Gene3D" id="3.40.50.720">
    <property type="entry name" value="NAD(P)-binding Rossmann-like Domain"/>
    <property type="match status" value="1"/>
</dbReference>
<reference evidence="1 2" key="1">
    <citation type="submission" date="2018-11" db="EMBL/GenBank/DDBJ databases">
        <authorList>
            <consortium name="Pathogen Informatics"/>
        </authorList>
    </citation>
    <scope>NUCLEOTIDE SEQUENCE [LARGE SCALE GENOMIC DNA]</scope>
    <source>
        <strain evidence="1 2">NCTC10913</strain>
    </source>
</reference>
<proteinExistence type="predicted"/>
<comment type="caution">
    <text evidence="1">The sequence shown here is derived from an EMBL/GenBank/DDBJ whole genome shotgun (WGS) entry which is preliminary data.</text>
</comment>
<dbReference type="EMBL" id="UYIN01000009">
    <property type="protein sequence ID" value="VDG72428.1"/>
    <property type="molecule type" value="Genomic_DNA"/>
</dbReference>
<evidence type="ECO:0000313" key="1">
    <source>
        <dbReference type="EMBL" id="VDG72428.1"/>
    </source>
</evidence>